<dbReference type="eggNOG" id="ENOG503314K">
    <property type="taxonomic scope" value="Bacteria"/>
</dbReference>
<dbReference type="PROSITE" id="PS00430">
    <property type="entry name" value="TONB_DEPENDENT_REC_1"/>
    <property type="match status" value="1"/>
</dbReference>
<feature type="signal peptide" evidence="1">
    <location>
        <begin position="1"/>
        <end position="22"/>
    </location>
</feature>
<dbReference type="STRING" id="1044.EH31_11665"/>
<dbReference type="InterPro" id="IPR010916">
    <property type="entry name" value="TonB_box_CS"/>
</dbReference>
<evidence type="ECO:0008006" key="4">
    <source>
        <dbReference type="Google" id="ProtNLM"/>
    </source>
</evidence>
<comment type="caution">
    <text evidence="2">The sequence shown here is derived from an EMBL/GenBank/DDBJ whole genome shotgun (WGS) entry which is preliminary data.</text>
</comment>
<name>A0A074MD73_ERYLO</name>
<protein>
    <recommendedName>
        <fullName evidence="4">TonB-dependent receptor</fullName>
    </recommendedName>
</protein>
<dbReference type="OrthoDB" id="7618846at2"/>
<dbReference type="EMBL" id="JMIW01000004">
    <property type="protein sequence ID" value="KEO89803.1"/>
    <property type="molecule type" value="Genomic_DNA"/>
</dbReference>
<reference evidence="2 3" key="1">
    <citation type="submission" date="2014-04" db="EMBL/GenBank/DDBJ databases">
        <title>A comprehensive comparison of genomes of Erythrobacter spp. strains.</title>
        <authorList>
            <person name="Zheng Q."/>
        </authorList>
    </citation>
    <scope>NUCLEOTIDE SEQUENCE [LARGE SCALE GENOMIC DNA]</scope>
    <source>
        <strain evidence="2 3">DSM 6997</strain>
    </source>
</reference>
<dbReference type="AlphaFoldDB" id="A0A074MD73"/>
<keyword evidence="3" id="KW-1185">Reference proteome</keyword>
<dbReference type="Proteomes" id="UP000027647">
    <property type="component" value="Unassembled WGS sequence"/>
</dbReference>
<evidence type="ECO:0000256" key="1">
    <source>
        <dbReference type="SAM" id="SignalP"/>
    </source>
</evidence>
<accession>A0A074MD73</accession>
<feature type="chain" id="PRO_5001697206" description="TonB-dependent receptor" evidence="1">
    <location>
        <begin position="23"/>
        <end position="242"/>
    </location>
</feature>
<dbReference type="RefSeq" id="WP_034960370.1">
    <property type="nucleotide sequence ID" value="NZ_JMIW01000004.1"/>
</dbReference>
<evidence type="ECO:0000313" key="3">
    <source>
        <dbReference type="Proteomes" id="UP000027647"/>
    </source>
</evidence>
<gene>
    <name evidence="2" type="ORF">EH31_11665</name>
</gene>
<proteinExistence type="predicted"/>
<evidence type="ECO:0000313" key="2">
    <source>
        <dbReference type="EMBL" id="KEO89803.1"/>
    </source>
</evidence>
<sequence length="242" mass="26418">MKRLILLACATAIAAPAVPLTAQDTVVVTGARQDRSSLNAYLAPSRNGSGPSAIGVTRRADYFVTPLFVSSDSRNFEERREELFTMLGETLKRAEAEGIDIVAGQYGLEPVTMANMRQLPLAGGNRPDTNRVQIYARIPLRGDDPSVRATSERINEFVKAIPATGRSFIDVGTTGLAIDDPEQYRRAVVGEIAKEANAYAKLFGNDYGVSITGLHGDLYFQQSSETEVFLYIEHTFDIAPKQ</sequence>
<keyword evidence="1" id="KW-0732">Signal</keyword>
<organism evidence="2 3">
    <name type="scientific">Erythrobacter longus</name>
    <dbReference type="NCBI Taxonomy" id="1044"/>
    <lineage>
        <taxon>Bacteria</taxon>
        <taxon>Pseudomonadati</taxon>
        <taxon>Pseudomonadota</taxon>
        <taxon>Alphaproteobacteria</taxon>
        <taxon>Sphingomonadales</taxon>
        <taxon>Erythrobacteraceae</taxon>
        <taxon>Erythrobacter/Porphyrobacter group</taxon>
        <taxon>Erythrobacter</taxon>
    </lineage>
</organism>